<dbReference type="PRINTS" id="PR01036">
    <property type="entry name" value="TCRTETB"/>
</dbReference>
<evidence type="ECO:0000256" key="7">
    <source>
        <dbReference type="SAM" id="MobiDB-lite"/>
    </source>
</evidence>
<evidence type="ECO:0000313" key="10">
    <source>
        <dbReference type="EMBL" id="KAJ9133005.1"/>
    </source>
</evidence>
<accession>A0AA38R451</accession>
<dbReference type="InterPro" id="IPR020846">
    <property type="entry name" value="MFS_dom"/>
</dbReference>
<evidence type="ECO:0000313" key="11">
    <source>
        <dbReference type="Proteomes" id="UP001174694"/>
    </source>
</evidence>
<keyword evidence="5 8" id="KW-1133">Transmembrane helix</keyword>
<evidence type="ECO:0000256" key="6">
    <source>
        <dbReference type="ARBA" id="ARBA00023136"/>
    </source>
</evidence>
<feature type="transmembrane region" description="Helical" evidence="8">
    <location>
        <begin position="218"/>
        <end position="236"/>
    </location>
</feature>
<protein>
    <submittedName>
        <fullName evidence="10">Major facilitator superfamily transporter</fullName>
    </submittedName>
</protein>
<evidence type="ECO:0000256" key="2">
    <source>
        <dbReference type="ARBA" id="ARBA00007520"/>
    </source>
</evidence>
<feature type="transmembrane region" description="Helical" evidence="8">
    <location>
        <begin position="377"/>
        <end position="396"/>
    </location>
</feature>
<feature type="region of interest" description="Disordered" evidence="7">
    <location>
        <begin position="1"/>
        <end position="51"/>
    </location>
</feature>
<evidence type="ECO:0000256" key="3">
    <source>
        <dbReference type="ARBA" id="ARBA00022448"/>
    </source>
</evidence>
<dbReference type="AlphaFoldDB" id="A0AA38R451"/>
<dbReference type="GO" id="GO:0022857">
    <property type="term" value="F:transmembrane transporter activity"/>
    <property type="evidence" value="ECO:0007669"/>
    <property type="project" value="InterPro"/>
</dbReference>
<feature type="transmembrane region" description="Helical" evidence="8">
    <location>
        <begin position="173"/>
        <end position="196"/>
    </location>
</feature>
<dbReference type="CDD" id="cd17502">
    <property type="entry name" value="MFS_Azr1_MDR_like"/>
    <property type="match status" value="1"/>
</dbReference>
<comment type="caution">
    <text evidence="10">The sequence shown here is derived from an EMBL/GenBank/DDBJ whole genome shotgun (WGS) entry which is preliminary data.</text>
</comment>
<keyword evidence="4 8" id="KW-0812">Transmembrane</keyword>
<name>A0AA38R451_9PEZI</name>
<dbReference type="InterPro" id="IPR011701">
    <property type="entry name" value="MFS"/>
</dbReference>
<evidence type="ECO:0000256" key="8">
    <source>
        <dbReference type="SAM" id="Phobius"/>
    </source>
</evidence>
<feature type="transmembrane region" description="Helical" evidence="8">
    <location>
        <begin position="644"/>
        <end position="666"/>
    </location>
</feature>
<evidence type="ECO:0000256" key="5">
    <source>
        <dbReference type="ARBA" id="ARBA00022989"/>
    </source>
</evidence>
<evidence type="ECO:0000256" key="4">
    <source>
        <dbReference type="ARBA" id="ARBA00022692"/>
    </source>
</evidence>
<comment type="similarity">
    <text evidence="2">Belongs to the major facilitator superfamily. TCR/Tet family.</text>
</comment>
<feature type="compositionally biased region" description="Polar residues" evidence="7">
    <location>
        <begin position="42"/>
        <end position="51"/>
    </location>
</feature>
<keyword evidence="6 8" id="KW-0472">Membrane</keyword>
<dbReference type="InterPro" id="IPR036259">
    <property type="entry name" value="MFS_trans_sf"/>
</dbReference>
<keyword evidence="11" id="KW-1185">Reference proteome</keyword>
<dbReference type="Pfam" id="PF07690">
    <property type="entry name" value="MFS_1"/>
    <property type="match status" value="1"/>
</dbReference>
<gene>
    <name evidence="10" type="ORF">NKR23_g11074</name>
</gene>
<organism evidence="10 11">
    <name type="scientific">Pleurostoma richardsiae</name>
    <dbReference type="NCBI Taxonomy" id="41990"/>
    <lineage>
        <taxon>Eukaryota</taxon>
        <taxon>Fungi</taxon>
        <taxon>Dikarya</taxon>
        <taxon>Ascomycota</taxon>
        <taxon>Pezizomycotina</taxon>
        <taxon>Sordariomycetes</taxon>
        <taxon>Sordariomycetidae</taxon>
        <taxon>Calosphaeriales</taxon>
        <taxon>Pleurostomataceae</taxon>
        <taxon>Pleurostoma</taxon>
    </lineage>
</organism>
<dbReference type="Proteomes" id="UP001174694">
    <property type="component" value="Unassembled WGS sequence"/>
</dbReference>
<feature type="transmembrane region" description="Helical" evidence="8">
    <location>
        <begin position="336"/>
        <end position="356"/>
    </location>
</feature>
<feature type="transmembrane region" description="Helical" evidence="8">
    <location>
        <begin position="305"/>
        <end position="324"/>
    </location>
</feature>
<keyword evidence="3" id="KW-0813">Transport</keyword>
<dbReference type="FunFam" id="1.20.1250.20:FF:000196">
    <property type="entry name" value="MFS toxin efflux pump (AflT)"/>
    <property type="match status" value="1"/>
</dbReference>
<feature type="region of interest" description="Disordered" evidence="7">
    <location>
        <begin position="106"/>
        <end position="170"/>
    </location>
</feature>
<feature type="transmembrane region" description="Helical" evidence="8">
    <location>
        <begin position="248"/>
        <end position="267"/>
    </location>
</feature>
<feature type="transmembrane region" description="Helical" evidence="8">
    <location>
        <begin position="273"/>
        <end position="298"/>
    </location>
</feature>
<feature type="transmembrane region" description="Helical" evidence="8">
    <location>
        <begin position="445"/>
        <end position="466"/>
    </location>
</feature>
<sequence>MRHFPLDSHGPPRYVAGRSRHARGDSDSQASTRQLTRALGEGSNNFSTESFSRARSIAEETLVEWSPEEPSPQLPPLQREERSFDRNAGSMMEDVFVSLGYLGPQPAHSSLGRPTSHIPRAPTPVTDQRHPGKPDAKISRTTVQFDPELREVDEEPPSDESRRSSTADKEEEGFLSGWPLTLLVVGLCLAVFLISIDRTIITTAIPYITAEFHSTPDLGWYGSAYLLTACAFQPLFGRVFTLFSIKWSYLFSLSMFELGSLVCAVAPNSPALIVGRAIAGFGSAGILTGSFVVVATAVPLRLRPIYTAGVGLMFGVGATAGPLLGGVFTDLVTWRWCFYINLPVGAATVAAVFFFFRPKPHRHGDRRFIDRACDLDLLGNAILIGAAVMLFLALEYTTTGHAWTSALVLGLLCGAGCTALAFVAWQWWKQDGALIPPAIATQRTVAASCGQAFATYGALLILTYFLPIWFQAIRGASAVGSGVDMIPYFVVNAAFSLLAGVFVSAVGYYAAPAVVGSAIGTAGCGLLTLLGTGTTRAQWAGFEVVAAAGFGLAIQQGFTAVQTVLDPADVPVGTAAVVASQSLGGAVFLSVGNSVFQNQLIKASRDKVLPGVDIQAVINAGAASFRDLVPADQLPALLEAYNRALQITLTVAIPLGGLAFVACCFMEWKSVKVKKNA</sequence>
<dbReference type="PANTHER" id="PTHR23501:SF49">
    <property type="entry name" value="MAJOR FACILITATOR SUPERFAMILY (MFS) PROFILE DOMAIN-CONTAINING PROTEIN"/>
    <property type="match status" value="1"/>
</dbReference>
<dbReference type="SUPFAM" id="SSF103473">
    <property type="entry name" value="MFS general substrate transporter"/>
    <property type="match status" value="1"/>
</dbReference>
<dbReference type="Gene3D" id="1.20.1250.20">
    <property type="entry name" value="MFS general substrate transporter like domains"/>
    <property type="match status" value="1"/>
</dbReference>
<feature type="domain" description="Major facilitator superfamily (MFS) profile" evidence="9">
    <location>
        <begin position="183"/>
        <end position="677"/>
    </location>
</feature>
<dbReference type="GO" id="GO:0005886">
    <property type="term" value="C:plasma membrane"/>
    <property type="evidence" value="ECO:0007669"/>
    <property type="project" value="TreeGrafter"/>
</dbReference>
<feature type="transmembrane region" description="Helical" evidence="8">
    <location>
        <begin position="486"/>
        <end position="506"/>
    </location>
</feature>
<feature type="transmembrane region" description="Helical" evidence="8">
    <location>
        <begin position="513"/>
        <end position="532"/>
    </location>
</feature>
<evidence type="ECO:0000259" key="9">
    <source>
        <dbReference type="PROSITE" id="PS50850"/>
    </source>
</evidence>
<comment type="subcellular location">
    <subcellularLocation>
        <location evidence="1">Membrane</location>
        <topology evidence="1">Multi-pass membrane protein</topology>
    </subcellularLocation>
</comment>
<proteinExistence type="inferred from homology"/>
<dbReference type="PROSITE" id="PS50850">
    <property type="entry name" value="MFS"/>
    <property type="match status" value="1"/>
</dbReference>
<dbReference type="EMBL" id="JANBVO010000054">
    <property type="protein sequence ID" value="KAJ9133005.1"/>
    <property type="molecule type" value="Genomic_DNA"/>
</dbReference>
<dbReference type="PANTHER" id="PTHR23501">
    <property type="entry name" value="MAJOR FACILITATOR SUPERFAMILY"/>
    <property type="match status" value="1"/>
</dbReference>
<dbReference type="FunFam" id="1.20.1250.20:FF:000489">
    <property type="entry name" value="MFS general substrate transporter"/>
    <property type="match status" value="1"/>
</dbReference>
<feature type="compositionally biased region" description="Basic and acidic residues" evidence="7">
    <location>
        <begin position="127"/>
        <end position="138"/>
    </location>
</feature>
<feature type="transmembrane region" description="Helical" evidence="8">
    <location>
        <begin position="402"/>
        <end position="425"/>
    </location>
</feature>
<feature type="compositionally biased region" description="Basic and acidic residues" evidence="7">
    <location>
        <begin position="159"/>
        <end position="168"/>
    </location>
</feature>
<evidence type="ECO:0000256" key="1">
    <source>
        <dbReference type="ARBA" id="ARBA00004141"/>
    </source>
</evidence>
<reference evidence="10" key="1">
    <citation type="submission" date="2022-07" db="EMBL/GenBank/DDBJ databases">
        <title>Fungi with potential for degradation of polypropylene.</title>
        <authorList>
            <person name="Gostincar C."/>
        </authorList>
    </citation>
    <scope>NUCLEOTIDE SEQUENCE</scope>
    <source>
        <strain evidence="10">EXF-13308</strain>
    </source>
</reference>